<dbReference type="AlphaFoldDB" id="B2GM54"/>
<dbReference type="SUPFAM" id="SSF109604">
    <property type="entry name" value="HD-domain/PDEase-like"/>
    <property type="match status" value="1"/>
</dbReference>
<dbReference type="EMBL" id="AP009152">
    <property type="protein sequence ID" value="BAG30170.1"/>
    <property type="molecule type" value="Genomic_DNA"/>
</dbReference>
<dbReference type="Gene3D" id="1.10.3210.10">
    <property type="entry name" value="Hypothetical protein af1432"/>
    <property type="match status" value="1"/>
</dbReference>
<sequence length="308" mass="34283">MTVYIDPPRWPAHGTVFSHLVSDRSLAELHAFARELGVPERAFDQDHYDVPAHRHASAVAQGAVPVDGKQLARILIRSGLRIPARRRPAKLATALASRWERHVPGHAHLGAQLRQRWGEPHRDYHGPGHLLAVLEALDLLTDAAPSLELVLAAWFHDAVHDGRAGQDERDSAELARRLLTDESSPRDTPVQDPATAQWGPRTADRVAELVLVTAHHRPGPADRDACLLVDADLSVLGGSAEEYERYRAAVRREYAHVPEPQFRAARAEVLAGLQRAPRLFHDPRAVELWEARARHNLDREMVELTASV</sequence>
<evidence type="ECO:0000313" key="3">
    <source>
        <dbReference type="EMBL" id="BAG30170.1"/>
    </source>
</evidence>
<dbReference type="InterPro" id="IPR009218">
    <property type="entry name" value="HD_phosphohydro"/>
</dbReference>
<dbReference type="Proteomes" id="UP000008838">
    <property type="component" value="Chromosome"/>
</dbReference>
<protein>
    <recommendedName>
        <fullName evidence="2">DUF4031 domain-containing protein</fullName>
    </recommendedName>
</protein>
<feature type="domain" description="DUF4031" evidence="2">
    <location>
        <begin position="3"/>
        <end position="77"/>
    </location>
</feature>
<dbReference type="OrthoDB" id="9808993at2"/>
<gene>
    <name evidence="3" type="ordered locus">KRH_18230</name>
</gene>
<dbReference type="Pfam" id="PF13223">
    <property type="entry name" value="DUF4031"/>
    <property type="match status" value="1"/>
</dbReference>
<evidence type="ECO:0000256" key="1">
    <source>
        <dbReference type="SAM" id="MobiDB-lite"/>
    </source>
</evidence>
<reference evidence="3 4" key="1">
    <citation type="journal article" date="2008" name="J. Bacteriol.">
        <title>Complete genome sequence of the soil actinomycete Kocuria rhizophila.</title>
        <authorList>
            <person name="Takarada H."/>
            <person name="Sekine M."/>
            <person name="Kosugi H."/>
            <person name="Matsuo Y."/>
            <person name="Fujisawa T."/>
            <person name="Omata S."/>
            <person name="Kishi E."/>
            <person name="Shimizu A."/>
            <person name="Tsukatani N."/>
            <person name="Tanikawa S."/>
            <person name="Fujita N."/>
            <person name="Harayama S."/>
        </authorList>
    </citation>
    <scope>NUCLEOTIDE SEQUENCE [LARGE SCALE GENOMIC DNA]</scope>
    <source>
        <strain evidence="4">ATCC 9341 / DSM 348 / NBRC 103217 / DC2201</strain>
    </source>
</reference>
<feature type="region of interest" description="Disordered" evidence="1">
    <location>
        <begin position="180"/>
        <end position="199"/>
    </location>
</feature>
<organism evidence="3 4">
    <name type="scientific">Kocuria rhizophila (strain ATCC 9341 / DSM 348 / NBRC 103217 / DC2201)</name>
    <dbReference type="NCBI Taxonomy" id="378753"/>
    <lineage>
        <taxon>Bacteria</taxon>
        <taxon>Bacillati</taxon>
        <taxon>Actinomycetota</taxon>
        <taxon>Actinomycetes</taxon>
        <taxon>Micrococcales</taxon>
        <taxon>Micrococcaceae</taxon>
        <taxon>Kocuria</taxon>
    </lineage>
</organism>
<evidence type="ECO:0000259" key="2">
    <source>
        <dbReference type="Pfam" id="PF13223"/>
    </source>
</evidence>
<accession>B2GM54</accession>
<proteinExistence type="predicted"/>
<evidence type="ECO:0000313" key="4">
    <source>
        <dbReference type="Proteomes" id="UP000008838"/>
    </source>
</evidence>
<dbReference type="PANTHER" id="PTHR21174">
    <property type="match status" value="1"/>
</dbReference>
<dbReference type="HOGENOM" id="CLU_051795_2_0_11"/>
<dbReference type="KEGG" id="krh:KRH_18230"/>
<dbReference type="PANTHER" id="PTHR21174:SF0">
    <property type="entry name" value="HD PHOSPHOHYDROLASE FAMILY PROTEIN-RELATED"/>
    <property type="match status" value="1"/>
</dbReference>
<dbReference type="eggNOG" id="COG4339">
    <property type="taxonomic scope" value="Bacteria"/>
</dbReference>
<name>B2GM54_KOCRD</name>
<dbReference type="InterPro" id="IPR025109">
    <property type="entry name" value="DUF4031"/>
</dbReference>
<keyword evidence="4" id="KW-1185">Reference proteome</keyword>
<dbReference type="RefSeq" id="WP_012398891.1">
    <property type="nucleotide sequence ID" value="NC_010617.1"/>
</dbReference>